<dbReference type="Gene3D" id="1.25.40.20">
    <property type="entry name" value="Ankyrin repeat-containing domain"/>
    <property type="match status" value="1"/>
</dbReference>
<evidence type="ECO:0000313" key="2">
    <source>
        <dbReference type="RefSeq" id="XP_029284160.1"/>
    </source>
</evidence>
<dbReference type="KEGG" id="cgob:115006193"/>
<dbReference type="PANTHER" id="PTHR16058">
    <property type="entry name" value="DOUBLE ZINC RIBBON AND ANKYRIN REPEAT-CONTAINING PROTEIN 1"/>
    <property type="match status" value="1"/>
</dbReference>
<dbReference type="AlphaFoldDB" id="A0A6J2PEY1"/>
<dbReference type="Pfam" id="PF12796">
    <property type="entry name" value="Ank_2"/>
    <property type="match status" value="1"/>
</dbReference>
<protein>
    <submittedName>
        <fullName evidence="2">Double zinc ribbon and ankyrin repeat-containing protein 1-like</fullName>
    </submittedName>
</protein>
<dbReference type="RefSeq" id="XP_029284160.1">
    <property type="nucleotide sequence ID" value="XM_029428300.1"/>
</dbReference>
<organism evidence="1 2">
    <name type="scientific">Cottoperca gobio</name>
    <name type="common">Frogmouth</name>
    <name type="synonym">Aphritis gobio</name>
    <dbReference type="NCBI Taxonomy" id="56716"/>
    <lineage>
        <taxon>Eukaryota</taxon>
        <taxon>Metazoa</taxon>
        <taxon>Chordata</taxon>
        <taxon>Craniata</taxon>
        <taxon>Vertebrata</taxon>
        <taxon>Euteleostomi</taxon>
        <taxon>Actinopterygii</taxon>
        <taxon>Neopterygii</taxon>
        <taxon>Teleostei</taxon>
        <taxon>Neoteleostei</taxon>
        <taxon>Acanthomorphata</taxon>
        <taxon>Eupercaria</taxon>
        <taxon>Perciformes</taxon>
        <taxon>Notothenioidei</taxon>
        <taxon>Bovichtidae</taxon>
        <taxon>Cottoperca</taxon>
    </lineage>
</organism>
<dbReference type="PANTHER" id="PTHR16058:SF4">
    <property type="entry name" value="DOUBLE ZINC RIBBON AND ANKYRIN REPEAT-CONTAINING PROTEIN 1"/>
    <property type="match status" value="1"/>
</dbReference>
<evidence type="ECO:0000313" key="1">
    <source>
        <dbReference type="Proteomes" id="UP000504630"/>
    </source>
</evidence>
<dbReference type="GeneID" id="115006193"/>
<sequence length="97" mass="10257">MTYFLFTQRGADVDQQSGRMKNTALHEAAALGPAGLQSAQVLLSCKAGVRRRNAGGQTAYDVAVNSGCNDTVSLLAARTGRDLLGKLGKHKLNLQVL</sequence>
<proteinExistence type="predicted"/>
<dbReference type="InParanoid" id="A0A6J2PEY1"/>
<accession>A0A6J2PEY1</accession>
<dbReference type="SUPFAM" id="SSF48403">
    <property type="entry name" value="Ankyrin repeat"/>
    <property type="match status" value="1"/>
</dbReference>
<name>A0A6J2PEY1_COTGO</name>
<dbReference type="InterPro" id="IPR002110">
    <property type="entry name" value="Ankyrin_rpt"/>
</dbReference>
<keyword evidence="1" id="KW-1185">Reference proteome</keyword>
<gene>
    <name evidence="2" type="primary">LOC115006193</name>
</gene>
<dbReference type="Proteomes" id="UP000504630">
    <property type="component" value="Unplaced"/>
</dbReference>
<dbReference type="InterPro" id="IPR052481">
    <property type="entry name" value="DZAN1"/>
</dbReference>
<dbReference type="GO" id="GO:0042462">
    <property type="term" value="P:eye photoreceptor cell development"/>
    <property type="evidence" value="ECO:0007669"/>
    <property type="project" value="TreeGrafter"/>
</dbReference>
<dbReference type="InterPro" id="IPR036770">
    <property type="entry name" value="Ankyrin_rpt-contain_sf"/>
</dbReference>
<dbReference type="OrthoDB" id="10033229at2759"/>
<reference evidence="2" key="1">
    <citation type="submission" date="2025-08" db="UniProtKB">
        <authorList>
            <consortium name="RefSeq"/>
        </authorList>
    </citation>
    <scope>IDENTIFICATION</scope>
</reference>